<dbReference type="GO" id="GO:0003723">
    <property type="term" value="F:RNA binding"/>
    <property type="evidence" value="ECO:0007669"/>
    <property type="project" value="UniProtKB-UniRule"/>
</dbReference>
<keyword evidence="7" id="KW-0677">Repeat</keyword>
<evidence type="ECO:0000313" key="15">
    <source>
        <dbReference type="EMBL" id="CAF3723614.1"/>
    </source>
</evidence>
<dbReference type="InterPro" id="IPR036612">
    <property type="entry name" value="KH_dom_type_1_sf"/>
</dbReference>
<dbReference type="InterPro" id="IPR000504">
    <property type="entry name" value="RRM_dom"/>
</dbReference>
<evidence type="ECO:0000256" key="3">
    <source>
        <dbReference type="ARBA" id="ARBA00022448"/>
    </source>
</evidence>
<keyword evidence="5 12" id="KW-0808">Transferase</keyword>
<evidence type="ECO:0000256" key="5">
    <source>
        <dbReference type="ARBA" id="ARBA00022679"/>
    </source>
</evidence>
<keyword evidence="11" id="KW-0694">RNA-binding</keyword>
<evidence type="ECO:0000256" key="11">
    <source>
        <dbReference type="PROSITE-ProRule" id="PRU00176"/>
    </source>
</evidence>
<keyword evidence="6" id="KW-0548">Nucleotidyltransferase</keyword>
<feature type="compositionally biased region" description="Polar residues" evidence="13">
    <location>
        <begin position="272"/>
        <end position="281"/>
    </location>
</feature>
<dbReference type="GO" id="GO:0016779">
    <property type="term" value="F:nucleotidyltransferase activity"/>
    <property type="evidence" value="ECO:0007669"/>
    <property type="project" value="UniProtKB-KW"/>
</dbReference>
<evidence type="ECO:0000256" key="12">
    <source>
        <dbReference type="RuleBase" id="RU361228"/>
    </source>
</evidence>
<evidence type="ECO:0000256" key="1">
    <source>
        <dbReference type="ARBA" id="ARBA00009094"/>
    </source>
</evidence>
<keyword evidence="8" id="KW-0509">mRNA transport</keyword>
<keyword evidence="3" id="KW-0813">Transport</keyword>
<feature type="domain" description="RRM" evidence="14">
    <location>
        <begin position="161"/>
        <end position="267"/>
    </location>
</feature>
<evidence type="ECO:0000256" key="10">
    <source>
        <dbReference type="ARBA" id="ARBA00047597"/>
    </source>
</evidence>
<dbReference type="Gene3D" id="3.30.1370.10">
    <property type="entry name" value="K Homology domain, type 1"/>
    <property type="match status" value="1"/>
</dbReference>
<dbReference type="InterPro" id="IPR000768">
    <property type="entry name" value="ART"/>
</dbReference>
<keyword evidence="4 12" id="KW-0328">Glycosyltransferase</keyword>
<dbReference type="GO" id="GO:0106274">
    <property type="term" value="F:NAD+-protein-arginine ADP-ribosyltransferase activity"/>
    <property type="evidence" value="ECO:0007669"/>
    <property type="project" value="UniProtKB-EC"/>
</dbReference>
<dbReference type="Gene3D" id="3.90.176.10">
    <property type="entry name" value="Toxin ADP-ribosyltransferase, Chain A, domain 1"/>
    <property type="match status" value="1"/>
</dbReference>
<dbReference type="InterPro" id="IPR035979">
    <property type="entry name" value="RBD_domain_sf"/>
</dbReference>
<organism evidence="15 16">
    <name type="scientific">Adineta steineri</name>
    <dbReference type="NCBI Taxonomy" id="433720"/>
    <lineage>
        <taxon>Eukaryota</taxon>
        <taxon>Metazoa</taxon>
        <taxon>Spiralia</taxon>
        <taxon>Gnathifera</taxon>
        <taxon>Rotifera</taxon>
        <taxon>Eurotatoria</taxon>
        <taxon>Bdelloidea</taxon>
        <taxon>Adinetida</taxon>
        <taxon>Adinetidae</taxon>
        <taxon>Adineta</taxon>
    </lineage>
</organism>
<dbReference type="SUPFAM" id="SSF54928">
    <property type="entry name" value="RNA-binding domain, RBD"/>
    <property type="match status" value="1"/>
</dbReference>
<sequence length="457" mass="50920">MRNEYPEGKTLFWWGCSSGTTTLSVLQNESFLGKTGPRTIFAIQCYSGKDIRSYSKYQAEDEILLPAARQFKVISCLDQGGDLCMVQLREIKSPFVLEYFGPKPTVNNMKADKHKTNTYDQDTVLRAKSRNEASAGASESNAAGPAPPVPSVPDIPMFKKNAIFINDLPSTMEEQLLFDTLYDEFGTVGRIKIDQETKKPFIHLFRTGKNKAQLSGNAEITFEKKEAVAEAIKRYNRNLQSKMRVQSLNNARIGVKQSEIKSHALRQQQLQSVLPSSNLEPNQEESENTDDTNSIVGESVAGESVAGESIASESIAGDLNDTVLLRKNAIFISGLPSTMPKQLLFDTLQDEFRTVGRIKYDKRKKKLSISLLKRPRIELITTTQVTIPARLTRFVIGPNGSKISQIRQETGATIKIDNKLMPGTNDQLITITGNPDQIQQAQQLLQEAIIQSGEWNQ</sequence>
<evidence type="ECO:0000259" key="14">
    <source>
        <dbReference type="PROSITE" id="PS50102"/>
    </source>
</evidence>
<dbReference type="GO" id="GO:0051028">
    <property type="term" value="P:mRNA transport"/>
    <property type="evidence" value="ECO:0007669"/>
    <property type="project" value="UniProtKB-KW"/>
</dbReference>
<comment type="catalytic activity">
    <reaction evidence="10 12">
        <text>L-arginyl-[protein] + NAD(+) = N(omega)-(ADP-D-ribosyl)-L-arginyl-[protein] + nicotinamide + H(+)</text>
        <dbReference type="Rhea" id="RHEA:19149"/>
        <dbReference type="Rhea" id="RHEA-COMP:10532"/>
        <dbReference type="Rhea" id="RHEA-COMP:15087"/>
        <dbReference type="ChEBI" id="CHEBI:15378"/>
        <dbReference type="ChEBI" id="CHEBI:17154"/>
        <dbReference type="ChEBI" id="CHEBI:29965"/>
        <dbReference type="ChEBI" id="CHEBI:57540"/>
        <dbReference type="ChEBI" id="CHEBI:142554"/>
        <dbReference type="EC" id="2.4.2.31"/>
    </reaction>
</comment>
<dbReference type="EC" id="2.4.2.31" evidence="12"/>
<comment type="caution">
    <text evidence="15">The sequence shown here is derived from an EMBL/GenBank/DDBJ whole genome shotgun (WGS) entry which is preliminary data.</text>
</comment>
<keyword evidence="12" id="KW-0521">NADP</keyword>
<dbReference type="EMBL" id="CAJOAZ010000851">
    <property type="protein sequence ID" value="CAF3723614.1"/>
    <property type="molecule type" value="Genomic_DNA"/>
</dbReference>
<dbReference type="PROSITE" id="PS50102">
    <property type="entry name" value="RRM"/>
    <property type="match status" value="1"/>
</dbReference>
<name>A0A818WE34_9BILA</name>
<comment type="similarity">
    <text evidence="1">Belongs to the RRM IMP/VICKZ family.</text>
</comment>
<dbReference type="GO" id="GO:0006417">
    <property type="term" value="P:regulation of translation"/>
    <property type="evidence" value="ECO:0007669"/>
    <property type="project" value="UniProtKB-KW"/>
</dbReference>
<dbReference type="Gene3D" id="3.30.70.330">
    <property type="match status" value="1"/>
</dbReference>
<dbReference type="Pfam" id="PF00013">
    <property type="entry name" value="KH_1"/>
    <property type="match status" value="1"/>
</dbReference>
<evidence type="ECO:0000313" key="16">
    <source>
        <dbReference type="Proteomes" id="UP000663844"/>
    </source>
</evidence>
<dbReference type="InterPro" id="IPR004088">
    <property type="entry name" value="KH_dom_type_1"/>
</dbReference>
<dbReference type="SUPFAM" id="SSF54791">
    <property type="entry name" value="Eukaryotic type KH-domain (KH-domain type I)"/>
    <property type="match status" value="1"/>
</dbReference>
<evidence type="ECO:0000256" key="4">
    <source>
        <dbReference type="ARBA" id="ARBA00022676"/>
    </source>
</evidence>
<dbReference type="PANTHER" id="PTHR10288">
    <property type="entry name" value="KH DOMAIN CONTAINING RNA BINDING PROTEIN"/>
    <property type="match status" value="1"/>
</dbReference>
<dbReference type="AlphaFoldDB" id="A0A818WE34"/>
<evidence type="ECO:0000256" key="7">
    <source>
        <dbReference type="ARBA" id="ARBA00022737"/>
    </source>
</evidence>
<dbReference type="SUPFAM" id="SSF56399">
    <property type="entry name" value="ADP-ribosylation"/>
    <property type="match status" value="1"/>
</dbReference>
<evidence type="ECO:0000256" key="13">
    <source>
        <dbReference type="SAM" id="MobiDB-lite"/>
    </source>
</evidence>
<proteinExistence type="inferred from homology"/>
<comment type="similarity">
    <text evidence="2 12">Belongs to the Arg-specific ADP-ribosyltransferase family.</text>
</comment>
<dbReference type="InterPro" id="IPR012677">
    <property type="entry name" value="Nucleotide-bd_a/b_plait_sf"/>
</dbReference>
<dbReference type="SMART" id="SM00322">
    <property type="entry name" value="KH"/>
    <property type="match status" value="1"/>
</dbReference>
<feature type="region of interest" description="Disordered" evidence="13">
    <location>
        <begin position="130"/>
        <end position="149"/>
    </location>
</feature>
<feature type="region of interest" description="Disordered" evidence="13">
    <location>
        <begin position="272"/>
        <end position="295"/>
    </location>
</feature>
<dbReference type="InterPro" id="IPR004087">
    <property type="entry name" value="KH_dom"/>
</dbReference>
<evidence type="ECO:0000256" key="6">
    <source>
        <dbReference type="ARBA" id="ARBA00022695"/>
    </source>
</evidence>
<dbReference type="PROSITE" id="PS50084">
    <property type="entry name" value="KH_TYPE_1"/>
    <property type="match status" value="1"/>
</dbReference>
<gene>
    <name evidence="15" type="ORF">OXD698_LOCUS13804</name>
</gene>
<dbReference type="Pfam" id="PF01129">
    <property type="entry name" value="ART"/>
    <property type="match status" value="1"/>
</dbReference>
<reference evidence="15" key="1">
    <citation type="submission" date="2021-02" db="EMBL/GenBank/DDBJ databases">
        <authorList>
            <person name="Nowell W R."/>
        </authorList>
    </citation>
    <scope>NUCLEOTIDE SEQUENCE</scope>
</reference>
<evidence type="ECO:0000256" key="9">
    <source>
        <dbReference type="ARBA" id="ARBA00022845"/>
    </source>
</evidence>
<accession>A0A818WE34</accession>
<dbReference type="Proteomes" id="UP000663844">
    <property type="component" value="Unassembled WGS sequence"/>
</dbReference>
<evidence type="ECO:0000256" key="8">
    <source>
        <dbReference type="ARBA" id="ARBA00022816"/>
    </source>
</evidence>
<feature type="compositionally biased region" description="Low complexity" evidence="13">
    <location>
        <begin position="132"/>
        <end position="144"/>
    </location>
</feature>
<evidence type="ECO:0000256" key="2">
    <source>
        <dbReference type="ARBA" id="ARBA00009558"/>
    </source>
</evidence>
<keyword evidence="12" id="KW-0520">NAD</keyword>
<protein>
    <recommendedName>
        <fullName evidence="12">NAD(P)(+)--arginine ADP-ribosyltransferase</fullName>
        <ecNumber evidence="12">2.4.2.31</ecNumber>
    </recommendedName>
    <alternativeName>
        <fullName evidence="12">Mono(ADP-ribosyl)transferase</fullName>
    </alternativeName>
</protein>
<keyword evidence="9" id="KW-0810">Translation regulation</keyword>